<dbReference type="AlphaFoldDB" id="A0A1L6MWJ1"/>
<feature type="compositionally biased region" description="Polar residues" evidence="1">
    <location>
        <begin position="1"/>
        <end position="10"/>
    </location>
</feature>
<gene>
    <name evidence="2" type="ORF">BCY86_03970</name>
</gene>
<keyword evidence="3" id="KW-1185">Reference proteome</keyword>
<sequence>MIHFTSIENTSDTKPDETHLELKDSKVEVTVSDFTDPTMDFLTNSQFGILNLDEHISKNTLRA</sequence>
<evidence type="ECO:0000313" key="3">
    <source>
        <dbReference type="Proteomes" id="UP000185544"/>
    </source>
</evidence>
<feature type="region of interest" description="Disordered" evidence="1">
    <location>
        <begin position="1"/>
        <end position="21"/>
    </location>
</feature>
<dbReference type="KEGG" id="pabo:BCY86_03970"/>
<organism evidence="2 3">
    <name type="scientific">Pajaroellobacter abortibovis</name>
    <dbReference type="NCBI Taxonomy" id="1882918"/>
    <lineage>
        <taxon>Bacteria</taxon>
        <taxon>Pseudomonadati</taxon>
        <taxon>Myxococcota</taxon>
        <taxon>Polyangia</taxon>
        <taxon>Polyangiales</taxon>
        <taxon>Polyangiaceae</taxon>
    </lineage>
</organism>
<name>A0A1L6MWJ1_9BACT</name>
<evidence type="ECO:0000313" key="2">
    <source>
        <dbReference type="EMBL" id="APR99929.1"/>
    </source>
</evidence>
<evidence type="ECO:0000256" key="1">
    <source>
        <dbReference type="SAM" id="MobiDB-lite"/>
    </source>
</evidence>
<dbReference type="EMBL" id="CP016908">
    <property type="protein sequence ID" value="APR99929.1"/>
    <property type="molecule type" value="Genomic_DNA"/>
</dbReference>
<dbReference type="STRING" id="1882918.BCY86_03970"/>
<protein>
    <submittedName>
        <fullName evidence="2">Uncharacterized protein</fullName>
    </submittedName>
</protein>
<accession>A0A1L6MWJ1</accession>
<reference evidence="2 3" key="1">
    <citation type="submission" date="2016-08" db="EMBL/GenBank/DDBJ databases">
        <title>Identification and validation of antigenic proteins from Pajaroellobacter abortibovis using de-novo genome sequence assembly and reverse vaccinology.</title>
        <authorList>
            <person name="Welly B.T."/>
            <person name="Miller M.R."/>
            <person name="Stott J.L."/>
            <person name="Blanchard M.T."/>
            <person name="Islas-Trejo A.D."/>
            <person name="O'Rourke S.M."/>
            <person name="Young A.E."/>
            <person name="Medrano J.F."/>
            <person name="Van Eenennaam A.L."/>
        </authorList>
    </citation>
    <scope>NUCLEOTIDE SEQUENCE [LARGE SCALE GENOMIC DNA]</scope>
    <source>
        <strain evidence="2 3">BTF92-0548A/99-0131</strain>
    </source>
</reference>
<proteinExistence type="predicted"/>
<dbReference type="Proteomes" id="UP000185544">
    <property type="component" value="Chromosome"/>
</dbReference>
<feature type="compositionally biased region" description="Basic and acidic residues" evidence="1">
    <location>
        <begin position="11"/>
        <end position="21"/>
    </location>
</feature>